<comment type="function">
    <text evidence="5">Required for morphogenesis and for the elongation of the flagellar filament by facilitating polymerization of the flagellin monomers at the tip of growing filament. Forms a capping structure, which prevents flagellin subunits (transported through the central channel of the flagellum) from leaking out without polymerization at the distal end.</text>
</comment>
<accession>A0A7G6YCP1</accession>
<organism evidence="8 9">
    <name type="scientific">Leifsonia shinshuensis</name>
    <dbReference type="NCBI Taxonomy" id="150026"/>
    <lineage>
        <taxon>Bacteria</taxon>
        <taxon>Bacillati</taxon>
        <taxon>Actinomycetota</taxon>
        <taxon>Actinomycetes</taxon>
        <taxon>Micrococcales</taxon>
        <taxon>Microbacteriaceae</taxon>
        <taxon>Leifsonia</taxon>
    </lineage>
</organism>
<comment type="subunit">
    <text evidence="2 5">Homopentamer.</text>
</comment>
<reference evidence="9" key="1">
    <citation type="submission" date="2019-09" db="EMBL/GenBank/DDBJ databases">
        <title>Antimicrobial potential of Antarctic Bacteria.</title>
        <authorList>
            <person name="Benaud N."/>
            <person name="Edwards R.J."/>
            <person name="Ferrari B.C."/>
        </authorList>
    </citation>
    <scope>NUCLEOTIDE SEQUENCE [LARGE SCALE GENOMIC DNA]</scope>
    <source>
        <strain evidence="9">INR9</strain>
    </source>
</reference>
<comment type="similarity">
    <text evidence="1 5">Belongs to the FliD family.</text>
</comment>
<dbReference type="Proteomes" id="UP000515511">
    <property type="component" value="Chromosome"/>
</dbReference>
<feature type="domain" description="Flagellar hook-associated protein 2 C-terminal" evidence="7">
    <location>
        <begin position="234"/>
        <end position="462"/>
    </location>
</feature>
<gene>
    <name evidence="8" type="primary">fliD</name>
    <name evidence="8" type="ORF">F1C12_14810</name>
</gene>
<evidence type="ECO:0000256" key="2">
    <source>
        <dbReference type="ARBA" id="ARBA00011255"/>
    </source>
</evidence>
<evidence type="ECO:0000256" key="3">
    <source>
        <dbReference type="ARBA" id="ARBA00023054"/>
    </source>
</evidence>
<dbReference type="PANTHER" id="PTHR30288">
    <property type="entry name" value="FLAGELLAR CAP/ASSEMBLY PROTEIN FLID"/>
    <property type="match status" value="1"/>
</dbReference>
<evidence type="ECO:0000259" key="6">
    <source>
        <dbReference type="Pfam" id="PF02465"/>
    </source>
</evidence>
<dbReference type="PANTHER" id="PTHR30288:SF0">
    <property type="entry name" value="FLAGELLAR HOOK-ASSOCIATED PROTEIN 2"/>
    <property type="match status" value="1"/>
</dbReference>
<evidence type="ECO:0000313" key="9">
    <source>
        <dbReference type="Proteomes" id="UP000515511"/>
    </source>
</evidence>
<evidence type="ECO:0000259" key="7">
    <source>
        <dbReference type="Pfam" id="PF07195"/>
    </source>
</evidence>
<dbReference type="InterPro" id="IPR010809">
    <property type="entry name" value="FliD_C"/>
</dbReference>
<feature type="domain" description="Flagellar hook-associated protein 2 N-terminal" evidence="6">
    <location>
        <begin position="28"/>
        <end position="122"/>
    </location>
</feature>
<dbReference type="Pfam" id="PF07195">
    <property type="entry name" value="FliD_C"/>
    <property type="match status" value="1"/>
</dbReference>
<keyword evidence="4 5" id="KW-0975">Bacterial flagellum</keyword>
<dbReference type="GO" id="GO:0005576">
    <property type="term" value="C:extracellular region"/>
    <property type="evidence" value="ECO:0007669"/>
    <property type="project" value="UniProtKB-SubCell"/>
</dbReference>
<keyword evidence="8" id="KW-0969">Cilium</keyword>
<dbReference type="GO" id="GO:0071973">
    <property type="term" value="P:bacterial-type flagellum-dependent cell motility"/>
    <property type="evidence" value="ECO:0007669"/>
    <property type="project" value="TreeGrafter"/>
</dbReference>
<evidence type="ECO:0000313" key="8">
    <source>
        <dbReference type="EMBL" id="QNE36256.1"/>
    </source>
</evidence>
<keyword evidence="8" id="KW-0966">Cell projection</keyword>
<dbReference type="GO" id="GO:0009421">
    <property type="term" value="C:bacterial-type flagellum filament cap"/>
    <property type="evidence" value="ECO:0007669"/>
    <property type="project" value="InterPro"/>
</dbReference>
<sequence>MSSVGTISLPSLTVGSNGQVSVSNLVNNLDPTAIVNALMTAEAIPQTQLQAKVKTEQTALSAFQNLNATLQALQTSAAGAAATNGLNLLTVSSSDSSVTASATTSASPTSFSLQVDQIAQAQVSVTGAMTTWPDAGGAITIVDSTGTAHGITAASSSISDVVAAINAAGVGVTAAQVASGTDASGNPQYRLQLTSTQTGAAAAFQVYAGTSAAYTAGTATNLLTQPGAATVTAAQDAQVTLWPGTAAAQTVSSATDTFADLVQGVAVTVTKPTTTPVTLTSKMDSTSIASTASSLISGVNTLLSYISQQSAVSTTQNTDGSSTTTTGTFTGSLLIQEVYRGLQSAVSAPVGPGGTISPATYGIAIQSDGSIKFDSAKFQAALASDPSGTIAAVQTIASRVQAASATASDPVTGTVTASISSQQTQISNDQSSVSNWTTMLAAKRKLLTAQYTALVTTLGQLQNEQNYLTQQINAMNPSSNN</sequence>
<dbReference type="Pfam" id="PF02465">
    <property type="entry name" value="FliD_N"/>
    <property type="match status" value="1"/>
</dbReference>
<comment type="subcellular location">
    <subcellularLocation>
        <location evidence="5">Secreted</location>
    </subcellularLocation>
    <subcellularLocation>
        <location evidence="5">Bacterial flagellum</location>
    </subcellularLocation>
</comment>
<dbReference type="AlphaFoldDB" id="A0A7G6YCP1"/>
<keyword evidence="5" id="KW-0964">Secreted</keyword>
<evidence type="ECO:0000256" key="5">
    <source>
        <dbReference type="RuleBase" id="RU362066"/>
    </source>
</evidence>
<dbReference type="GO" id="GO:0007155">
    <property type="term" value="P:cell adhesion"/>
    <property type="evidence" value="ECO:0007669"/>
    <property type="project" value="InterPro"/>
</dbReference>
<proteinExistence type="inferred from homology"/>
<keyword evidence="3" id="KW-0175">Coiled coil</keyword>
<protein>
    <recommendedName>
        <fullName evidence="5">Flagellar hook-associated protein 2</fullName>
        <shortName evidence="5">HAP2</shortName>
    </recommendedName>
    <alternativeName>
        <fullName evidence="5">Flagellar cap protein</fullName>
    </alternativeName>
</protein>
<keyword evidence="8" id="KW-0282">Flagellum</keyword>
<dbReference type="GO" id="GO:0009424">
    <property type="term" value="C:bacterial-type flagellum hook"/>
    <property type="evidence" value="ECO:0007669"/>
    <property type="project" value="UniProtKB-UniRule"/>
</dbReference>
<dbReference type="KEGG" id="lse:F1C12_14810"/>
<name>A0A7G6YCP1_9MICO</name>
<dbReference type="RefSeq" id="WP_185275692.1">
    <property type="nucleotide sequence ID" value="NZ_CP043641.1"/>
</dbReference>
<dbReference type="InterPro" id="IPR040026">
    <property type="entry name" value="FliD"/>
</dbReference>
<dbReference type="EMBL" id="CP043641">
    <property type="protein sequence ID" value="QNE36256.1"/>
    <property type="molecule type" value="Genomic_DNA"/>
</dbReference>
<evidence type="ECO:0000256" key="4">
    <source>
        <dbReference type="ARBA" id="ARBA00023143"/>
    </source>
</evidence>
<evidence type="ECO:0000256" key="1">
    <source>
        <dbReference type="ARBA" id="ARBA00009764"/>
    </source>
</evidence>
<dbReference type="InterPro" id="IPR003481">
    <property type="entry name" value="FliD_N"/>
</dbReference>